<dbReference type="InterPro" id="IPR001270">
    <property type="entry name" value="ClpA/B"/>
</dbReference>
<dbReference type="CDD" id="cd00009">
    <property type="entry name" value="AAA"/>
    <property type="match status" value="1"/>
</dbReference>
<sequence>MNLNLKTLIGKLNDTTRLAATRAASICVALGQYEVEVEHLFLALLEQERCDVVLIARQCGVSTEALETDLHHEVSQFKTGSTRTPVFSRELPLLLEHAWLIASLATPQPDRIRSAHLLVALLTEPDLSQLAQRASPLFARIPIDEVKHKLEKYTHGSQEETAAADASTVTPLADMAPQAGPRTPALDQYTTSLTKLARDGKLDPVIGREAEIRQAIDILMRRRQNNPILTGEAGVGKTAVVEGLALRIAAGDVPDVLKDVEIRTLDMGLLQAGASVKGEFENRLKNVIDEVKQSPHAIILFIDEAHTMIGAGGQAGQNDAANLLKPALARGELRTIAATTWSEYKKYFEKDAALARRFQVVKVDEPTEEIASAMLRAMTPLMERHFGIRIRDEAVTEAVRLSHRYISGRQLPDKAVSVLDTACARVALAQSGTPALLENVAKAMDRLSTEIAALQREEDQQVHASRLRQRQEAHAMLQAEHARHNEHWQREQSLVAAIARERASHDGVAKVQALREELTALQGETPMVPVDVDASTVAAIVSGWTGIPLGKMVKDEIRTVLKLQDALQTRILGQPHAIAAVTQRVRTARANLDDPNKPKGVFLFVGPSGVGKTETALALADLLYGGERKLLTINMSEYQEAHSVSGLKGSPPGYVGYGQGGVLTEAVRRNPYSVVLLDEIEKAHPDVTELFFQVFDKGVMDDAEGREIDFRNTIIIATSNAGSAAIMQACLNKETPPAQAELEELLRPHLVKHFKPAFLGRLKVVPYYPIPDAVLAQIIALKLDRIGQRIRDHHHADFSYDQALIEAVLARCTEVDSGARNVDHILNGSLLPEIAEAVLQRMSEGAAIARIKVGASKQGQFKYTIK</sequence>
<dbReference type="PANTHER" id="PTHR11638">
    <property type="entry name" value="ATP-DEPENDENT CLP PROTEASE"/>
    <property type="match status" value="1"/>
</dbReference>
<name>A0A845HB63_9BURK</name>
<dbReference type="Pfam" id="PF17871">
    <property type="entry name" value="AAA_lid_9"/>
    <property type="match status" value="1"/>
</dbReference>
<protein>
    <submittedName>
        <fullName evidence="9">Type VI secretion system ATPase TssH</fullName>
    </submittedName>
</protein>
<dbReference type="Pfam" id="PF02861">
    <property type="entry name" value="Clp_N"/>
    <property type="match status" value="1"/>
</dbReference>
<dbReference type="SMART" id="SM01086">
    <property type="entry name" value="ClpB_D2-small"/>
    <property type="match status" value="1"/>
</dbReference>
<reference evidence="9 10" key="1">
    <citation type="submission" date="2019-12" db="EMBL/GenBank/DDBJ databases">
        <title>Novel species isolated from a subtropical stream in China.</title>
        <authorList>
            <person name="Lu H."/>
        </authorList>
    </citation>
    <scope>NUCLEOTIDE SEQUENCE [LARGE SCALE GENOMIC DNA]</scope>
    <source>
        <strain evidence="9 10">FT107W</strain>
    </source>
</reference>
<dbReference type="SUPFAM" id="SSF52540">
    <property type="entry name" value="P-loop containing nucleoside triphosphate hydrolases"/>
    <property type="match status" value="2"/>
</dbReference>
<organism evidence="9 10">
    <name type="scientific">Duganella vulcania</name>
    <dbReference type="NCBI Taxonomy" id="2692166"/>
    <lineage>
        <taxon>Bacteria</taxon>
        <taxon>Pseudomonadati</taxon>
        <taxon>Pseudomonadota</taxon>
        <taxon>Betaproteobacteria</taxon>
        <taxon>Burkholderiales</taxon>
        <taxon>Oxalobacteraceae</taxon>
        <taxon>Telluria group</taxon>
        <taxon>Duganella</taxon>
    </lineage>
</organism>
<dbReference type="Pfam" id="PF10431">
    <property type="entry name" value="ClpB_D2-small"/>
    <property type="match status" value="1"/>
</dbReference>
<dbReference type="Gene3D" id="1.10.1780.10">
    <property type="entry name" value="Clp, N-terminal domain"/>
    <property type="match status" value="1"/>
</dbReference>
<dbReference type="FunFam" id="3.40.50.300:FF:000025">
    <property type="entry name" value="ATP-dependent Clp protease subunit"/>
    <property type="match status" value="1"/>
</dbReference>
<dbReference type="GO" id="GO:0005524">
    <property type="term" value="F:ATP binding"/>
    <property type="evidence" value="ECO:0007669"/>
    <property type="project" value="UniProtKB-KW"/>
</dbReference>
<dbReference type="InterPro" id="IPR004176">
    <property type="entry name" value="Clp_R_N"/>
</dbReference>
<dbReference type="SMART" id="SM00382">
    <property type="entry name" value="AAA"/>
    <property type="match status" value="2"/>
</dbReference>
<evidence type="ECO:0000256" key="7">
    <source>
        <dbReference type="PROSITE-ProRule" id="PRU01251"/>
    </source>
</evidence>
<dbReference type="InterPro" id="IPR018368">
    <property type="entry name" value="ClpA/B_CS1"/>
</dbReference>
<comment type="caution">
    <text evidence="9">The sequence shown here is derived from an EMBL/GenBank/DDBJ whole genome shotgun (WGS) entry which is preliminary data.</text>
</comment>
<dbReference type="Pfam" id="PF07724">
    <property type="entry name" value="AAA_2"/>
    <property type="match status" value="1"/>
</dbReference>
<dbReference type="GO" id="GO:0034605">
    <property type="term" value="P:cellular response to heat"/>
    <property type="evidence" value="ECO:0007669"/>
    <property type="project" value="TreeGrafter"/>
</dbReference>
<dbReference type="PROSITE" id="PS00870">
    <property type="entry name" value="CLPAB_1"/>
    <property type="match status" value="1"/>
</dbReference>
<dbReference type="PANTHER" id="PTHR11638:SF184">
    <property type="entry name" value="ATPASE WITH CHAPERONE ACTIVITY"/>
    <property type="match status" value="1"/>
</dbReference>
<keyword evidence="2 7" id="KW-0677">Repeat</keyword>
<accession>A0A845HB63</accession>
<dbReference type="Proteomes" id="UP000484875">
    <property type="component" value="Unassembled WGS sequence"/>
</dbReference>
<dbReference type="CDD" id="cd19499">
    <property type="entry name" value="RecA-like_ClpB_Hsp104-like"/>
    <property type="match status" value="1"/>
</dbReference>
<evidence type="ECO:0000256" key="2">
    <source>
        <dbReference type="ARBA" id="ARBA00022737"/>
    </source>
</evidence>
<dbReference type="EMBL" id="WWCV01000002">
    <property type="protein sequence ID" value="MYN15437.1"/>
    <property type="molecule type" value="Genomic_DNA"/>
</dbReference>
<dbReference type="Gene3D" id="3.40.50.300">
    <property type="entry name" value="P-loop containing nucleotide triphosphate hydrolases"/>
    <property type="match status" value="3"/>
</dbReference>
<dbReference type="InterPro" id="IPR017729">
    <property type="entry name" value="ATPase_T6SS_ClpV1"/>
</dbReference>
<dbReference type="InterPro" id="IPR019489">
    <property type="entry name" value="Clp_ATPase_C"/>
</dbReference>
<dbReference type="InterPro" id="IPR041546">
    <property type="entry name" value="ClpA/ClpB_AAA_lid"/>
</dbReference>
<dbReference type="Pfam" id="PF00004">
    <property type="entry name" value="AAA"/>
    <property type="match status" value="1"/>
</dbReference>
<dbReference type="InterPro" id="IPR027417">
    <property type="entry name" value="P-loop_NTPase"/>
</dbReference>
<evidence type="ECO:0000259" key="8">
    <source>
        <dbReference type="PROSITE" id="PS51903"/>
    </source>
</evidence>
<evidence type="ECO:0000313" key="10">
    <source>
        <dbReference type="Proteomes" id="UP000484875"/>
    </source>
</evidence>
<evidence type="ECO:0000256" key="5">
    <source>
        <dbReference type="ARBA" id="ARBA00023186"/>
    </source>
</evidence>
<evidence type="ECO:0000256" key="1">
    <source>
        <dbReference type="ARBA" id="ARBA00008675"/>
    </source>
</evidence>
<keyword evidence="5" id="KW-0143">Chaperone</keyword>
<dbReference type="InterPro" id="IPR003593">
    <property type="entry name" value="AAA+_ATPase"/>
</dbReference>
<keyword evidence="4" id="KW-0067">ATP-binding</keyword>
<dbReference type="NCBIfam" id="TIGR03345">
    <property type="entry name" value="VI_ClpV1"/>
    <property type="match status" value="1"/>
</dbReference>
<dbReference type="InterPro" id="IPR050130">
    <property type="entry name" value="ClpA_ClpB"/>
</dbReference>
<dbReference type="FunFam" id="3.40.50.300:FF:000010">
    <property type="entry name" value="Chaperone clpB 1, putative"/>
    <property type="match status" value="1"/>
</dbReference>
<keyword evidence="3" id="KW-0547">Nucleotide-binding</keyword>
<evidence type="ECO:0000313" key="9">
    <source>
        <dbReference type="EMBL" id="MYN15437.1"/>
    </source>
</evidence>
<proteinExistence type="inferred from homology"/>
<dbReference type="InterPro" id="IPR003959">
    <property type="entry name" value="ATPase_AAA_core"/>
</dbReference>
<dbReference type="GO" id="GO:0005737">
    <property type="term" value="C:cytoplasm"/>
    <property type="evidence" value="ECO:0007669"/>
    <property type="project" value="TreeGrafter"/>
</dbReference>
<keyword evidence="10" id="KW-1185">Reference proteome</keyword>
<dbReference type="InterPro" id="IPR036628">
    <property type="entry name" value="Clp_N_dom_sf"/>
</dbReference>
<dbReference type="RefSeq" id="WP_161088280.1">
    <property type="nucleotide sequence ID" value="NZ_WWCV01000002.1"/>
</dbReference>
<dbReference type="GO" id="GO:0016887">
    <property type="term" value="F:ATP hydrolysis activity"/>
    <property type="evidence" value="ECO:0007669"/>
    <property type="project" value="InterPro"/>
</dbReference>
<comment type="similarity">
    <text evidence="1">Belongs to the ClpA/ClpB family.</text>
</comment>
<dbReference type="PROSITE" id="PS51903">
    <property type="entry name" value="CLP_R"/>
    <property type="match status" value="1"/>
</dbReference>
<dbReference type="PRINTS" id="PR00300">
    <property type="entry name" value="CLPPROTEASEA"/>
</dbReference>
<evidence type="ECO:0000256" key="6">
    <source>
        <dbReference type="ARBA" id="ARBA00025613"/>
    </source>
</evidence>
<dbReference type="AlphaFoldDB" id="A0A845HB63"/>
<dbReference type="SUPFAM" id="SSF81923">
    <property type="entry name" value="Double Clp-N motif"/>
    <property type="match status" value="1"/>
</dbReference>
<evidence type="ECO:0000256" key="3">
    <source>
        <dbReference type="ARBA" id="ARBA00022741"/>
    </source>
</evidence>
<feature type="domain" description="Clp R" evidence="8">
    <location>
        <begin position="9"/>
        <end position="153"/>
    </location>
</feature>
<comment type="function">
    <text evidence="6">Part of a stress-induced multi-chaperone system, it is involved in the recovery of the cell from heat-induced damage, in cooperation with DnaK, DnaJ and GrpE. Acts before DnaK, in the processing of protein aggregates. Protein binding stimulates the ATPase activity; ATP hydrolysis unfolds the denatured protein aggregates, which probably helps expose new hydrophobic binding sites on the surface of ClpB-bound aggregates, contributing to the solubilization and refolding of denatured protein aggregates by DnaK.</text>
</comment>
<evidence type="ECO:0000256" key="4">
    <source>
        <dbReference type="ARBA" id="ARBA00022840"/>
    </source>
</evidence>
<gene>
    <name evidence="9" type="primary">tssH</name>
    <name evidence="9" type="ORF">GTP81_01590</name>
</gene>
<dbReference type="Gene3D" id="1.10.8.60">
    <property type="match status" value="1"/>
</dbReference>